<dbReference type="AlphaFoldDB" id="A0A8B6H2Y3"/>
<sequence length="253" mass="28039">MAYTADLNFSIGMIFRFINSIDEDTNRERTIAMIDSQDISIIADICTTTTATELFQIMVRDGFENDALQLCSEPFLGNFSFILDDTLNSESTGILNSCSGSETTINMTYSTGTSNTLKVGFSDGGYTGCMVNIKSESQYYTSWYNFDSSSDLTINPRFTCLIVKYDGTNVSASQRVRMCHEGQSSTSKPSDTTPLYPSFTMTSGGLLTLIPYETCVVKNDNLRAGCVQTVGFTSLQHYFWLSVLCLMATKLIW</sequence>
<dbReference type="EMBL" id="UYJE01009397">
    <property type="protein sequence ID" value="VDI73084.1"/>
    <property type="molecule type" value="Genomic_DNA"/>
</dbReference>
<name>A0A8B6H2Y3_MYTGA</name>
<comment type="caution">
    <text evidence="1">The sequence shown here is derived from an EMBL/GenBank/DDBJ whole genome shotgun (WGS) entry which is preliminary data.</text>
</comment>
<gene>
    <name evidence="1" type="ORF">MGAL_10B086827</name>
</gene>
<evidence type="ECO:0000313" key="2">
    <source>
        <dbReference type="Proteomes" id="UP000596742"/>
    </source>
</evidence>
<accession>A0A8B6H2Y3</accession>
<dbReference type="OrthoDB" id="6118808at2759"/>
<reference evidence="1" key="1">
    <citation type="submission" date="2018-11" db="EMBL/GenBank/DDBJ databases">
        <authorList>
            <person name="Alioto T."/>
            <person name="Alioto T."/>
        </authorList>
    </citation>
    <scope>NUCLEOTIDE SEQUENCE</scope>
</reference>
<evidence type="ECO:0000313" key="1">
    <source>
        <dbReference type="EMBL" id="VDI73084.1"/>
    </source>
</evidence>
<keyword evidence="2" id="KW-1185">Reference proteome</keyword>
<proteinExistence type="predicted"/>
<dbReference type="Proteomes" id="UP000596742">
    <property type="component" value="Unassembled WGS sequence"/>
</dbReference>
<protein>
    <submittedName>
        <fullName evidence="1">Uncharacterized protein</fullName>
    </submittedName>
</protein>
<organism evidence="1 2">
    <name type="scientific">Mytilus galloprovincialis</name>
    <name type="common">Mediterranean mussel</name>
    <dbReference type="NCBI Taxonomy" id="29158"/>
    <lineage>
        <taxon>Eukaryota</taxon>
        <taxon>Metazoa</taxon>
        <taxon>Spiralia</taxon>
        <taxon>Lophotrochozoa</taxon>
        <taxon>Mollusca</taxon>
        <taxon>Bivalvia</taxon>
        <taxon>Autobranchia</taxon>
        <taxon>Pteriomorphia</taxon>
        <taxon>Mytilida</taxon>
        <taxon>Mytiloidea</taxon>
        <taxon>Mytilidae</taxon>
        <taxon>Mytilinae</taxon>
        <taxon>Mytilus</taxon>
    </lineage>
</organism>